<evidence type="ECO:0000313" key="2">
    <source>
        <dbReference type="Proteomes" id="UP001488838"/>
    </source>
</evidence>
<dbReference type="InterPro" id="IPR043593">
    <property type="entry name" value="ASAP"/>
</dbReference>
<gene>
    <name evidence="1" type="ORF">U0070_011409</name>
</gene>
<protein>
    <submittedName>
        <fullName evidence="1">Uncharacterized protein</fullName>
    </submittedName>
</protein>
<dbReference type="PANTHER" id="PTHR45854:SF4">
    <property type="entry name" value="ARF-GAP WITH SH3 DOMAIN, ANK REPEAT AND PH DOMAIN-CONTAINING PROTEIN 2"/>
    <property type="match status" value="1"/>
</dbReference>
<dbReference type="PANTHER" id="PTHR45854">
    <property type="entry name" value="ASAP FAMILY MEMBER"/>
    <property type="match status" value="1"/>
</dbReference>
<keyword evidence="2" id="KW-1185">Reference proteome</keyword>
<evidence type="ECO:0000313" key="1">
    <source>
        <dbReference type="EMBL" id="KAK7807047.1"/>
    </source>
</evidence>
<organism evidence="1 2">
    <name type="scientific">Myodes glareolus</name>
    <name type="common">Bank vole</name>
    <name type="synonym">Clethrionomys glareolus</name>
    <dbReference type="NCBI Taxonomy" id="447135"/>
    <lineage>
        <taxon>Eukaryota</taxon>
        <taxon>Metazoa</taxon>
        <taxon>Chordata</taxon>
        <taxon>Craniata</taxon>
        <taxon>Vertebrata</taxon>
        <taxon>Euteleostomi</taxon>
        <taxon>Mammalia</taxon>
        <taxon>Eutheria</taxon>
        <taxon>Euarchontoglires</taxon>
        <taxon>Glires</taxon>
        <taxon>Rodentia</taxon>
        <taxon>Myomorpha</taxon>
        <taxon>Muroidea</taxon>
        <taxon>Cricetidae</taxon>
        <taxon>Arvicolinae</taxon>
        <taxon>Myodes</taxon>
    </lineage>
</organism>
<dbReference type="Proteomes" id="UP001488838">
    <property type="component" value="Unassembled WGS sequence"/>
</dbReference>
<name>A0AAW0HY42_MYOGA</name>
<dbReference type="AlphaFoldDB" id="A0AAW0HY42"/>
<dbReference type="EMBL" id="JBBHLL010000282">
    <property type="protein sequence ID" value="KAK7807047.1"/>
    <property type="molecule type" value="Genomic_DNA"/>
</dbReference>
<dbReference type="GO" id="GO:0005096">
    <property type="term" value="F:GTPase activator activity"/>
    <property type="evidence" value="ECO:0007669"/>
    <property type="project" value="InterPro"/>
</dbReference>
<sequence length="86" mass="9574">MYANRPPAKLNLLTCQVKTNPEEKKCFDLISRKALSQTVQCLLYTFLESQPFEELVFGWTSCIELQGGVGTAPPTAVTFSMTGRVE</sequence>
<comment type="caution">
    <text evidence="1">The sequence shown here is derived from an EMBL/GenBank/DDBJ whole genome shotgun (WGS) entry which is preliminary data.</text>
</comment>
<proteinExistence type="predicted"/>
<reference evidence="1 2" key="1">
    <citation type="journal article" date="2023" name="bioRxiv">
        <title>Conserved and derived expression patterns and positive selection on dental genes reveal complex evolutionary context of ever-growing rodent molars.</title>
        <authorList>
            <person name="Calamari Z.T."/>
            <person name="Song A."/>
            <person name="Cohen E."/>
            <person name="Akter M."/>
            <person name="Roy R.D."/>
            <person name="Hallikas O."/>
            <person name="Christensen M.M."/>
            <person name="Li P."/>
            <person name="Marangoni P."/>
            <person name="Jernvall J."/>
            <person name="Klein O.D."/>
        </authorList>
    </citation>
    <scope>NUCLEOTIDE SEQUENCE [LARGE SCALE GENOMIC DNA]</scope>
    <source>
        <strain evidence="1">V071</strain>
    </source>
</reference>
<accession>A0AAW0HY42</accession>